<proteinExistence type="inferred from homology"/>
<keyword evidence="9" id="KW-1185">Reference proteome</keyword>
<dbReference type="InterPro" id="IPR023753">
    <property type="entry name" value="FAD/NAD-binding_dom"/>
</dbReference>
<comment type="similarity">
    <text evidence="2">Belongs to the class-III pyridine nucleotide-disulfide oxidoreductase family.</text>
</comment>
<dbReference type="Proteomes" id="UP000019483">
    <property type="component" value="Unassembled WGS sequence"/>
</dbReference>
<keyword evidence="5" id="KW-1133">Transmembrane helix</keyword>
<feature type="transmembrane region" description="Helical" evidence="5">
    <location>
        <begin position="12"/>
        <end position="29"/>
    </location>
</feature>
<dbReference type="Pfam" id="PF02852">
    <property type="entry name" value="Pyr_redox_dim"/>
    <property type="match status" value="1"/>
</dbReference>
<sequence>MPEKKNDENKKIVIIGGGAVGMAVATSLTRHSDYSISVFSADVHTAYSQCGMPFVISGEIDSFETLLLRDNKFFKDMGIDLHLKTRIDSINILKRTVTTGKQDYHFDKLVIATGSKPKIPTNVPGTSLGNVFTLRTLTDAMRIEEALKNASSVVIIGGGSIGAELAAATTRRNINTILLNRSSSILSHNVDPDMAEAVQEHLESLGVNVITGYVPTSLNGEEKVSSVTIGSTDFPADIVIFSTGVSPENELALNAGIDIGTTGGIIVDEYLHPSVSGTFHPDIYCGGECIEVPELITGKPMLSQVASTARRMAGTITQNLTSKPVRFEPILNPWVAVIGEVQVGTTGITSKKAAENDIKIVTGLATGATRAEYYPGGSKIFIKLIFRDEYLIGAQVVGGEGVKERIDALTLAIKKRTTVQELANIETCYAPPVSALQDPTGFAAKGALKKMRKKA</sequence>
<dbReference type="PANTHER" id="PTHR43429">
    <property type="entry name" value="PYRIDINE NUCLEOTIDE-DISULFIDE OXIDOREDUCTASE DOMAIN-CONTAINING"/>
    <property type="match status" value="1"/>
</dbReference>
<evidence type="ECO:0000313" key="9">
    <source>
        <dbReference type="Proteomes" id="UP000019483"/>
    </source>
</evidence>
<dbReference type="EMBL" id="AZAJ01000001">
    <property type="protein sequence ID" value="ETA67996.1"/>
    <property type="molecule type" value="Genomic_DNA"/>
</dbReference>
<accession>W9DX53</accession>
<dbReference type="InterPro" id="IPR004099">
    <property type="entry name" value="Pyr_nucl-diS_OxRdtase_dimer"/>
</dbReference>
<evidence type="ECO:0000259" key="7">
    <source>
        <dbReference type="Pfam" id="PF07992"/>
    </source>
</evidence>
<keyword evidence="4" id="KW-0274">FAD</keyword>
<evidence type="ECO:0000259" key="6">
    <source>
        <dbReference type="Pfam" id="PF02852"/>
    </source>
</evidence>
<feature type="domain" description="FAD/NAD(P)-binding" evidence="7">
    <location>
        <begin position="10"/>
        <end position="307"/>
    </location>
</feature>
<dbReference type="InterPro" id="IPR036188">
    <property type="entry name" value="FAD/NAD-bd_sf"/>
</dbReference>
<dbReference type="InterPro" id="IPR050260">
    <property type="entry name" value="FAD-bd_OxRdtase"/>
</dbReference>
<dbReference type="OrthoDB" id="27922at2157"/>
<comment type="caution">
    <text evidence="8">The sequence shown here is derived from an EMBL/GenBank/DDBJ whole genome shotgun (WGS) entry which is preliminary data.</text>
</comment>
<dbReference type="PRINTS" id="PR00411">
    <property type="entry name" value="PNDRDTASEI"/>
</dbReference>
<protein>
    <submittedName>
        <fullName evidence="8">NAD(FAD)-dependent dehydrogenase</fullName>
    </submittedName>
</protein>
<dbReference type="PANTHER" id="PTHR43429:SF3">
    <property type="entry name" value="NITRITE REDUCTASE [NAD(P)H]"/>
    <property type="match status" value="1"/>
</dbReference>
<evidence type="ECO:0000256" key="1">
    <source>
        <dbReference type="ARBA" id="ARBA00001974"/>
    </source>
</evidence>
<evidence type="ECO:0000313" key="8">
    <source>
        <dbReference type="EMBL" id="ETA67996.1"/>
    </source>
</evidence>
<feature type="domain" description="Pyridine nucleotide-disulphide oxidoreductase dimerisation" evidence="6">
    <location>
        <begin position="337"/>
        <end position="434"/>
    </location>
</feature>
<dbReference type="InterPro" id="IPR016156">
    <property type="entry name" value="FAD/NAD-linked_Rdtase_dimer_sf"/>
</dbReference>
<dbReference type="SUPFAM" id="SSF51905">
    <property type="entry name" value="FAD/NAD(P)-binding domain"/>
    <property type="match status" value="2"/>
</dbReference>
<comment type="cofactor">
    <cofactor evidence="1">
        <name>FAD</name>
        <dbReference type="ChEBI" id="CHEBI:57692"/>
    </cofactor>
</comment>
<organism evidence="8 9">
    <name type="scientific">Methanolobus tindarius DSM 2278</name>
    <dbReference type="NCBI Taxonomy" id="1090322"/>
    <lineage>
        <taxon>Archaea</taxon>
        <taxon>Methanobacteriati</taxon>
        <taxon>Methanobacteriota</taxon>
        <taxon>Stenosarchaea group</taxon>
        <taxon>Methanomicrobia</taxon>
        <taxon>Methanosarcinales</taxon>
        <taxon>Methanosarcinaceae</taxon>
        <taxon>Methanolobus</taxon>
    </lineage>
</organism>
<gene>
    <name evidence="8" type="ORF">MettiDRAFT_1442</name>
</gene>
<evidence type="ECO:0000256" key="5">
    <source>
        <dbReference type="SAM" id="Phobius"/>
    </source>
</evidence>
<dbReference type="AlphaFoldDB" id="W9DX53"/>
<evidence type="ECO:0000256" key="4">
    <source>
        <dbReference type="ARBA" id="ARBA00022827"/>
    </source>
</evidence>
<name>W9DX53_METTI</name>
<keyword evidence="3" id="KW-0285">Flavoprotein</keyword>
<dbReference type="SUPFAM" id="SSF55424">
    <property type="entry name" value="FAD/NAD-linked reductases, dimerisation (C-terminal) domain"/>
    <property type="match status" value="1"/>
</dbReference>
<dbReference type="Gene3D" id="3.50.50.60">
    <property type="entry name" value="FAD/NAD(P)-binding domain"/>
    <property type="match status" value="2"/>
</dbReference>
<dbReference type="PRINTS" id="PR00368">
    <property type="entry name" value="FADPNR"/>
</dbReference>
<dbReference type="GO" id="GO:0016491">
    <property type="term" value="F:oxidoreductase activity"/>
    <property type="evidence" value="ECO:0007669"/>
    <property type="project" value="InterPro"/>
</dbReference>
<keyword evidence="5" id="KW-0472">Membrane</keyword>
<dbReference type="STRING" id="1090322.MettiDRAFT_1442"/>
<evidence type="ECO:0000256" key="2">
    <source>
        <dbReference type="ARBA" id="ARBA00009130"/>
    </source>
</evidence>
<dbReference type="RefSeq" id="WP_023845132.1">
    <property type="nucleotide sequence ID" value="NZ_AZAJ01000001.1"/>
</dbReference>
<dbReference type="Pfam" id="PF07992">
    <property type="entry name" value="Pyr_redox_2"/>
    <property type="match status" value="1"/>
</dbReference>
<reference evidence="8 9" key="1">
    <citation type="submission" date="2013-08" db="EMBL/GenBank/DDBJ databases">
        <authorList>
            <consortium name="DOE Joint Genome Institute"/>
            <person name="Eisen J."/>
            <person name="Huntemann M."/>
            <person name="Han J."/>
            <person name="Chen A."/>
            <person name="Kyrpides N."/>
            <person name="Mavromatis K."/>
            <person name="Markowitz V."/>
            <person name="Palaniappan K."/>
            <person name="Ivanova N."/>
            <person name="Schaumberg A."/>
            <person name="Pati A."/>
            <person name="Liolios K."/>
            <person name="Nordberg H.P."/>
            <person name="Cantor M.N."/>
            <person name="Hua S.X."/>
            <person name="Woyke T."/>
        </authorList>
    </citation>
    <scope>NUCLEOTIDE SEQUENCE [LARGE SCALE GENOMIC DNA]</scope>
    <source>
        <strain evidence="8 9">DSM 2278</strain>
    </source>
</reference>
<evidence type="ECO:0000256" key="3">
    <source>
        <dbReference type="ARBA" id="ARBA00022630"/>
    </source>
</evidence>
<keyword evidence="5" id="KW-0812">Transmembrane</keyword>